<accession>A0A512DJ43</accession>
<evidence type="ECO:0000256" key="7">
    <source>
        <dbReference type="ARBA" id="ARBA00067668"/>
    </source>
</evidence>
<comment type="catalytic activity">
    <reaction evidence="5">
        <text>3-(methylsulfanyl)propanoate + ATP + CoA = 3-(methylsulfanyl)propanoyl-CoA + AMP + diphosphate</text>
        <dbReference type="Rhea" id="RHEA:43052"/>
        <dbReference type="ChEBI" id="CHEBI:30616"/>
        <dbReference type="ChEBI" id="CHEBI:33019"/>
        <dbReference type="ChEBI" id="CHEBI:49016"/>
        <dbReference type="ChEBI" id="CHEBI:57287"/>
        <dbReference type="ChEBI" id="CHEBI:82815"/>
        <dbReference type="ChEBI" id="CHEBI:456215"/>
        <dbReference type="EC" id="6.2.1.44"/>
    </reaction>
    <physiologicalReaction direction="left-to-right" evidence="5">
        <dbReference type="Rhea" id="RHEA:43053"/>
    </physiologicalReaction>
</comment>
<keyword evidence="3" id="KW-0276">Fatty acid metabolism</keyword>
<evidence type="ECO:0000259" key="9">
    <source>
        <dbReference type="Pfam" id="PF13193"/>
    </source>
</evidence>
<dbReference type="EC" id="6.2.1.44" evidence="6"/>
<dbReference type="NCBIfam" id="NF006020">
    <property type="entry name" value="PRK08162.1"/>
    <property type="match status" value="1"/>
</dbReference>
<keyword evidence="11" id="KW-1185">Reference proteome</keyword>
<evidence type="ECO:0000256" key="2">
    <source>
        <dbReference type="ARBA" id="ARBA00022598"/>
    </source>
</evidence>
<dbReference type="AlphaFoldDB" id="A0A512DJ43"/>
<dbReference type="Pfam" id="PF00501">
    <property type="entry name" value="AMP-binding"/>
    <property type="match status" value="1"/>
</dbReference>
<feature type="domain" description="AMP-dependent synthetase/ligase" evidence="8">
    <location>
        <begin position="32"/>
        <end position="413"/>
    </location>
</feature>
<gene>
    <name evidence="10" type="ORF">SAE02_06030</name>
</gene>
<dbReference type="CDD" id="cd12118">
    <property type="entry name" value="ttLC_FACS_AEE21_like"/>
    <property type="match status" value="1"/>
</dbReference>
<evidence type="ECO:0000256" key="5">
    <source>
        <dbReference type="ARBA" id="ARBA00051915"/>
    </source>
</evidence>
<keyword evidence="2" id="KW-0436">Ligase</keyword>
<dbReference type="FunFam" id="3.40.50.12780:FF:000003">
    <property type="entry name" value="Long-chain-fatty-acid--CoA ligase FadD"/>
    <property type="match status" value="1"/>
</dbReference>
<dbReference type="SUPFAM" id="SSF56801">
    <property type="entry name" value="Acetyl-CoA synthetase-like"/>
    <property type="match status" value="1"/>
</dbReference>
<protein>
    <recommendedName>
        <fullName evidence="7">3-methylmercaptopropionyl-CoA ligase</fullName>
        <ecNumber evidence="6">6.2.1.44</ecNumber>
    </recommendedName>
</protein>
<comment type="similarity">
    <text evidence="1">Belongs to the ATP-dependent AMP-binding enzyme family.</text>
</comment>
<reference evidence="10 11" key="1">
    <citation type="submission" date="2019-07" db="EMBL/GenBank/DDBJ databases">
        <title>Whole genome shotgun sequence of Skermanella aerolata NBRC 106429.</title>
        <authorList>
            <person name="Hosoyama A."/>
            <person name="Uohara A."/>
            <person name="Ohji S."/>
            <person name="Ichikawa N."/>
        </authorList>
    </citation>
    <scope>NUCLEOTIDE SEQUENCE [LARGE SCALE GENOMIC DNA]</scope>
    <source>
        <strain evidence="10 11">NBRC 106429</strain>
    </source>
</reference>
<evidence type="ECO:0000256" key="1">
    <source>
        <dbReference type="ARBA" id="ARBA00006432"/>
    </source>
</evidence>
<dbReference type="RefSeq" id="WP_044425429.1">
    <property type="nucleotide sequence ID" value="NZ_BJYZ01000002.1"/>
</dbReference>
<evidence type="ECO:0000313" key="11">
    <source>
        <dbReference type="Proteomes" id="UP000321523"/>
    </source>
</evidence>
<dbReference type="OrthoDB" id="9803968at2"/>
<name>A0A512DJ43_9PROT</name>
<dbReference type="FunFam" id="3.30.300.30:FF:000008">
    <property type="entry name" value="2,3-dihydroxybenzoate-AMP ligase"/>
    <property type="match status" value="1"/>
</dbReference>
<dbReference type="InterPro" id="IPR000873">
    <property type="entry name" value="AMP-dep_synth/lig_dom"/>
</dbReference>
<dbReference type="PANTHER" id="PTHR43859:SF4">
    <property type="entry name" value="BUTANOATE--COA LIGASE AAE1-RELATED"/>
    <property type="match status" value="1"/>
</dbReference>
<feature type="domain" description="AMP-binding enzyme C-terminal" evidence="9">
    <location>
        <begin position="463"/>
        <end position="538"/>
    </location>
</feature>
<dbReference type="GO" id="GO:0006631">
    <property type="term" value="P:fatty acid metabolic process"/>
    <property type="evidence" value="ECO:0007669"/>
    <property type="project" value="UniProtKB-KW"/>
</dbReference>
<evidence type="ECO:0000256" key="3">
    <source>
        <dbReference type="ARBA" id="ARBA00022832"/>
    </source>
</evidence>
<evidence type="ECO:0000256" key="4">
    <source>
        <dbReference type="ARBA" id="ARBA00023098"/>
    </source>
</evidence>
<dbReference type="InterPro" id="IPR020845">
    <property type="entry name" value="AMP-binding_CS"/>
</dbReference>
<evidence type="ECO:0000313" key="10">
    <source>
        <dbReference type="EMBL" id="GEO36455.1"/>
    </source>
</evidence>
<organism evidence="10 11">
    <name type="scientific">Skermanella aerolata</name>
    <dbReference type="NCBI Taxonomy" id="393310"/>
    <lineage>
        <taxon>Bacteria</taxon>
        <taxon>Pseudomonadati</taxon>
        <taxon>Pseudomonadota</taxon>
        <taxon>Alphaproteobacteria</taxon>
        <taxon>Rhodospirillales</taxon>
        <taxon>Azospirillaceae</taxon>
        <taxon>Skermanella</taxon>
    </lineage>
</organism>
<keyword evidence="4" id="KW-0443">Lipid metabolism</keyword>
<dbReference type="InterPro" id="IPR042099">
    <property type="entry name" value="ANL_N_sf"/>
</dbReference>
<dbReference type="GO" id="GO:0016874">
    <property type="term" value="F:ligase activity"/>
    <property type="evidence" value="ECO:0007669"/>
    <property type="project" value="UniProtKB-KW"/>
</dbReference>
<sequence>MTGHHTDDTSIFDHDLERKPANHVPLSPLGFLRRSATVYPDKTAVIHGDRRIGYAELYDRCRRLAAALVAAGVKRGDTVAVLAPNVPELLEAHYGVPMAGAVLNALNTRLDAASIDLILDHSETRVLIVDRELGAVAEEALNRLGRDLLVIEIADEDAKHPVSLGGIEYEAFLQSADPSATIGEAWIEPRDEWDAIALNYTSGTTGNPKGVVYHHRGAYLNALGNGWTLNLRPESVYLWTLPMFHCNGWCYTWAVTAAGGTHVCLRRVEAAAIFDAISRHGVTHLCGAPIVLNMLSNAPAGQRRTFSQRVSAATGGAAPPSAVLQAMSALGFDVIHLYGLTECYGPATICAEQPGWADLPDIDRSKLKARQGVALPTMDQVGVFDDSGSPVPSDGITVGEIVLRGNTVMKGYLKNPAATVEALGGGWFRTGDLAVRHPDGYVEVKDRSKDIIISGGENISSLEVEEALYRHPAVLEAAVVARPDPKWGESPCAFVTLKPDAAPVDERDVIAWCRDHLAHYKVPRRVVFQPLPKTSTGKIQKTVLRDEARGLD</sequence>
<dbReference type="EMBL" id="BJYZ01000002">
    <property type="protein sequence ID" value="GEO36455.1"/>
    <property type="molecule type" value="Genomic_DNA"/>
</dbReference>
<dbReference type="Gene3D" id="3.40.50.12780">
    <property type="entry name" value="N-terminal domain of ligase-like"/>
    <property type="match status" value="1"/>
</dbReference>
<evidence type="ECO:0000256" key="6">
    <source>
        <dbReference type="ARBA" id="ARBA00066616"/>
    </source>
</evidence>
<evidence type="ECO:0000259" key="8">
    <source>
        <dbReference type="Pfam" id="PF00501"/>
    </source>
</evidence>
<dbReference type="PROSITE" id="PS00455">
    <property type="entry name" value="AMP_BINDING"/>
    <property type="match status" value="1"/>
</dbReference>
<dbReference type="Gene3D" id="3.30.300.30">
    <property type="match status" value="1"/>
</dbReference>
<proteinExistence type="inferred from homology"/>
<dbReference type="Pfam" id="PF13193">
    <property type="entry name" value="AMP-binding_C"/>
    <property type="match status" value="1"/>
</dbReference>
<dbReference type="InterPro" id="IPR045851">
    <property type="entry name" value="AMP-bd_C_sf"/>
</dbReference>
<dbReference type="PANTHER" id="PTHR43859">
    <property type="entry name" value="ACYL-ACTIVATING ENZYME"/>
    <property type="match status" value="1"/>
</dbReference>
<dbReference type="InterPro" id="IPR025110">
    <property type="entry name" value="AMP-bd_C"/>
</dbReference>
<comment type="caution">
    <text evidence="10">The sequence shown here is derived from an EMBL/GenBank/DDBJ whole genome shotgun (WGS) entry which is preliminary data.</text>
</comment>
<dbReference type="Proteomes" id="UP000321523">
    <property type="component" value="Unassembled WGS sequence"/>
</dbReference>